<name>A0AA40CD46_9PEZI</name>
<gene>
    <name evidence="1" type="ORF">B0T14DRAFT_418794</name>
</gene>
<protein>
    <submittedName>
        <fullName evidence="1">Uncharacterized protein</fullName>
    </submittedName>
</protein>
<dbReference type="EMBL" id="JAULSU010000001">
    <property type="protein sequence ID" value="KAK0633038.1"/>
    <property type="molecule type" value="Genomic_DNA"/>
</dbReference>
<evidence type="ECO:0000313" key="1">
    <source>
        <dbReference type="EMBL" id="KAK0633038.1"/>
    </source>
</evidence>
<comment type="caution">
    <text evidence="1">The sequence shown here is derived from an EMBL/GenBank/DDBJ whole genome shotgun (WGS) entry which is preliminary data.</text>
</comment>
<reference evidence="1" key="1">
    <citation type="submission" date="2023-06" db="EMBL/GenBank/DDBJ databases">
        <title>Genome-scale phylogeny and comparative genomics of the fungal order Sordariales.</title>
        <authorList>
            <consortium name="Lawrence Berkeley National Laboratory"/>
            <person name="Hensen N."/>
            <person name="Bonometti L."/>
            <person name="Westerberg I."/>
            <person name="Brannstrom I.O."/>
            <person name="Guillou S."/>
            <person name="Cros-Aarteil S."/>
            <person name="Calhoun S."/>
            <person name="Haridas S."/>
            <person name="Kuo A."/>
            <person name="Mondo S."/>
            <person name="Pangilinan J."/>
            <person name="Riley R."/>
            <person name="Labutti K."/>
            <person name="Andreopoulos B."/>
            <person name="Lipzen A."/>
            <person name="Chen C."/>
            <person name="Yanf M."/>
            <person name="Daum C."/>
            <person name="Ng V."/>
            <person name="Clum A."/>
            <person name="Steindorff A."/>
            <person name="Ohm R."/>
            <person name="Martin F."/>
            <person name="Silar P."/>
            <person name="Natvig D."/>
            <person name="Lalanne C."/>
            <person name="Gautier V."/>
            <person name="Ament-Velasquez S.L."/>
            <person name="Kruys A."/>
            <person name="Hutchinson M.I."/>
            <person name="Powell A.J."/>
            <person name="Barry K."/>
            <person name="Miller A.N."/>
            <person name="Grigoriev I.V."/>
            <person name="Debuchy R."/>
            <person name="Gladieux P."/>
            <person name="Thoren M.H."/>
            <person name="Johannesson H."/>
        </authorList>
    </citation>
    <scope>NUCLEOTIDE SEQUENCE</scope>
    <source>
        <strain evidence="1">CBS 606.72</strain>
    </source>
</reference>
<dbReference type="Proteomes" id="UP001175000">
    <property type="component" value="Unassembled WGS sequence"/>
</dbReference>
<keyword evidence="2" id="KW-1185">Reference proteome</keyword>
<organism evidence="1 2">
    <name type="scientific">Immersiella caudata</name>
    <dbReference type="NCBI Taxonomy" id="314043"/>
    <lineage>
        <taxon>Eukaryota</taxon>
        <taxon>Fungi</taxon>
        <taxon>Dikarya</taxon>
        <taxon>Ascomycota</taxon>
        <taxon>Pezizomycotina</taxon>
        <taxon>Sordariomycetes</taxon>
        <taxon>Sordariomycetidae</taxon>
        <taxon>Sordariales</taxon>
        <taxon>Lasiosphaeriaceae</taxon>
        <taxon>Immersiella</taxon>
    </lineage>
</organism>
<proteinExistence type="predicted"/>
<dbReference type="AlphaFoldDB" id="A0AA40CD46"/>
<sequence length="159" mass="17675">MWLRSSCRARRSSPAFETLSHSASRTFYHKSRLVPPSALEKFRASTTAADPSEPRAFFVLHVAGLASITRNGFRPYSKSSALQAMADQTWTGPKVRETFLNYFAERGHSIGMPPSPHAHSLCLQCAEPIARATLSFICTKSLITIMMRNFSFNFASELG</sequence>
<accession>A0AA40CD46</accession>
<evidence type="ECO:0000313" key="2">
    <source>
        <dbReference type="Proteomes" id="UP001175000"/>
    </source>
</evidence>